<dbReference type="Proteomes" id="UP000012065">
    <property type="component" value="Unassembled WGS sequence"/>
</dbReference>
<evidence type="ECO:0000313" key="4">
    <source>
        <dbReference type="Proteomes" id="UP000012065"/>
    </source>
</evidence>
<dbReference type="EMBL" id="CAOJ01003577">
    <property type="protein sequence ID" value="CCO28633.1"/>
    <property type="molecule type" value="Genomic_DNA"/>
</dbReference>
<dbReference type="EC" id="2.5.1.18" evidence="3"/>
<dbReference type="Pfam" id="PF02798">
    <property type="entry name" value="GST_N"/>
    <property type="match status" value="1"/>
</dbReference>
<dbReference type="HOGENOM" id="CLU_011226_22_1_1"/>
<evidence type="ECO:0000256" key="1">
    <source>
        <dbReference type="ARBA" id="ARBA00007409"/>
    </source>
</evidence>
<dbReference type="PROSITE" id="PS50404">
    <property type="entry name" value="GST_NTER"/>
    <property type="match status" value="1"/>
</dbReference>
<reference evidence="3 4" key="1">
    <citation type="journal article" date="2013" name="J. Biotechnol.">
        <title>Establishment and interpretation of the genome sequence of the phytopathogenic fungus Rhizoctonia solani AG1-IB isolate 7/3/14.</title>
        <authorList>
            <person name="Wibberg D.W."/>
            <person name="Jelonek L.J."/>
            <person name="Rupp O.R."/>
            <person name="Hennig M.H."/>
            <person name="Eikmeyer F.E."/>
            <person name="Goesmann A.G."/>
            <person name="Hartmann A.H."/>
            <person name="Borriss R.B."/>
            <person name="Grosch R.G."/>
            <person name="Puehler A.P."/>
            <person name="Schlueter A.S."/>
        </authorList>
    </citation>
    <scope>NUCLEOTIDE SEQUENCE [LARGE SCALE GENOMIC DNA]</scope>
    <source>
        <strain evidence="4">AG1-IB / isolate 7/3/14</strain>
    </source>
</reference>
<dbReference type="GO" id="GO:0004364">
    <property type="term" value="F:glutathione transferase activity"/>
    <property type="evidence" value="ECO:0007669"/>
    <property type="project" value="UniProtKB-EC"/>
</dbReference>
<feature type="domain" description="GST N-terminal" evidence="2">
    <location>
        <begin position="7"/>
        <end position="86"/>
    </location>
</feature>
<name>M5BMA6_THACB</name>
<dbReference type="PANTHER" id="PTHR44051">
    <property type="entry name" value="GLUTATHIONE S-TRANSFERASE-RELATED"/>
    <property type="match status" value="1"/>
</dbReference>
<dbReference type="Gene3D" id="3.40.30.10">
    <property type="entry name" value="Glutaredoxin"/>
    <property type="match status" value="1"/>
</dbReference>
<accession>M5BMA6</accession>
<dbReference type="InterPro" id="IPR036249">
    <property type="entry name" value="Thioredoxin-like_sf"/>
</dbReference>
<gene>
    <name evidence="3" type="ORF">BN14_02631</name>
</gene>
<comment type="similarity">
    <text evidence="1">Belongs to the GST superfamily.</text>
</comment>
<protein>
    <submittedName>
        <fullName evidence="3">Glutathione S-transferase</fullName>
        <ecNumber evidence="3">2.5.1.18</ecNumber>
    </submittedName>
</protein>
<comment type="caution">
    <text evidence="3">The sequence shown here is derived from an EMBL/GenBank/DDBJ whole genome shotgun (WGS) entry which is preliminary data.</text>
</comment>
<keyword evidence="3" id="KW-0808">Transferase</keyword>
<evidence type="ECO:0000259" key="2">
    <source>
        <dbReference type="PROSITE" id="PS50404"/>
    </source>
</evidence>
<proteinExistence type="inferred from homology"/>
<dbReference type="SUPFAM" id="SSF52833">
    <property type="entry name" value="Thioredoxin-like"/>
    <property type="match status" value="1"/>
</dbReference>
<sequence length="86" mass="9691">MSSNTPLLYTVGTPNGFKASIILEELKAAYGLEYAVQKIDFQKNEQKEPWFLKINPNGRIPALVDRSRDNFAVFESAAILLYLAQL</sequence>
<evidence type="ECO:0000313" key="3">
    <source>
        <dbReference type="EMBL" id="CCO28633.1"/>
    </source>
</evidence>
<dbReference type="PANTHER" id="PTHR44051:SF8">
    <property type="entry name" value="GLUTATHIONE S-TRANSFERASE GSTA"/>
    <property type="match status" value="1"/>
</dbReference>
<dbReference type="InterPro" id="IPR004045">
    <property type="entry name" value="Glutathione_S-Trfase_N"/>
</dbReference>
<dbReference type="CDD" id="cd03048">
    <property type="entry name" value="GST_N_Ure2p_like"/>
    <property type="match status" value="1"/>
</dbReference>
<organism evidence="3 4">
    <name type="scientific">Thanatephorus cucumeris (strain AG1-IB / isolate 7/3/14)</name>
    <name type="common">Lettuce bottom rot fungus</name>
    <name type="synonym">Rhizoctonia solani</name>
    <dbReference type="NCBI Taxonomy" id="1108050"/>
    <lineage>
        <taxon>Eukaryota</taxon>
        <taxon>Fungi</taxon>
        <taxon>Dikarya</taxon>
        <taxon>Basidiomycota</taxon>
        <taxon>Agaricomycotina</taxon>
        <taxon>Agaricomycetes</taxon>
        <taxon>Cantharellales</taxon>
        <taxon>Ceratobasidiaceae</taxon>
        <taxon>Rhizoctonia</taxon>
        <taxon>Rhizoctonia solani AG-1</taxon>
    </lineage>
</organism>
<dbReference type="AlphaFoldDB" id="M5BMA6"/>